<name>A0A7M1AXC4_9BACT</name>
<dbReference type="SUPFAM" id="SSF82866">
    <property type="entry name" value="Multidrug efflux transporter AcrB transmembrane domain"/>
    <property type="match status" value="2"/>
</dbReference>
<feature type="transmembrane region" description="Helical" evidence="6">
    <location>
        <begin position="638"/>
        <end position="657"/>
    </location>
</feature>
<evidence type="ECO:0000313" key="8">
    <source>
        <dbReference type="EMBL" id="QOP41976.1"/>
    </source>
</evidence>
<dbReference type="PANTHER" id="PTHR33406:SF12">
    <property type="entry name" value="BLR2997 PROTEIN"/>
    <property type="match status" value="1"/>
</dbReference>
<keyword evidence="3 6" id="KW-0812">Transmembrane</keyword>
<gene>
    <name evidence="8" type="ORF">FJR03_09600</name>
</gene>
<protein>
    <submittedName>
        <fullName evidence="8">RND transporter</fullName>
    </submittedName>
</protein>
<keyword evidence="4 6" id="KW-1133">Transmembrane helix</keyword>
<feature type="transmembrane region" description="Helical" evidence="6">
    <location>
        <begin position="687"/>
        <end position="708"/>
    </location>
</feature>
<feature type="transmembrane region" description="Helical" evidence="6">
    <location>
        <begin position="20"/>
        <end position="38"/>
    </location>
</feature>
<sequence>MHHKLEKMLGKFGEFIGKHPFIVLLFSLLVIAFPISNIPKITMDTSTEGFLHKEDPMLIKYEAFKEQFGRDERILIAIENEKVFSVEFLTKLKKLHKDLEDNVPYLDEVTSLVNVRNTRGEADQLIVEDLLENFPKTQADADKIKTIAMANEFYKDLLLSHDGKITTIMIETKAFVSDEKENIDDMFSEFDEAPAQDVVKTPLTDTQNAEIVRKVRDIVEKYSDDDFKIYYAGSASVMDALKSMMKEDMQKFTRVTILIILVFLFLIFRRVSATFYPLIVIILSLLTTVGSMAYFGVAFKLPTQIVPSLLIAVSVGATVHVLSIFFDNFNATKDKKGAIAFTLEHSGLAIAMTGLTTAVGIASFAGSEVAPIADMGKFASLGVLISLFLTLTLLPALLMITPMKPKEIKENHWLDNVMRRFAYFPTHHPKSVVVVSLSLVILSIVLATNIKLSHYPLEWFPKDDPNYVGTHYIDDNLNGSLTVEVVVDTKEQNGWQNPKRLQTLDNLNKELAEYDDGKTYIGKVVSLDTIVKESNKALHENNESFYTIPSDQALLSQELLLFENSGSDDLEDVVDSQFSKLRVTVKVPWVDSIESEDMLAHVQKRFEETFKEEEVTVTGIIPILVHTFTQAIRSSVESYIIAFTLIAILMMFIMGNVRLGIISMIPNLSPVIVGLSLMYIYHIPLDMFTLLIGSIAIGLAVDDTIHFMHNFKRYYLRSGDAVVAVENTFFTTGKALVITTIVLSLGFYAYMFGNMESVQNFGFLTGSVIILALIADLLLAPALMVLIAKRGWIK</sequence>
<accession>A0A7M1AXC4</accession>
<dbReference type="PROSITE" id="PS50156">
    <property type="entry name" value="SSD"/>
    <property type="match status" value="2"/>
</dbReference>
<dbReference type="EMBL" id="CP041165">
    <property type="protein sequence ID" value="QOP41976.1"/>
    <property type="molecule type" value="Genomic_DNA"/>
</dbReference>
<feature type="transmembrane region" description="Helical" evidence="6">
    <location>
        <begin position="275"/>
        <end position="297"/>
    </location>
</feature>
<keyword evidence="2" id="KW-1003">Cell membrane</keyword>
<evidence type="ECO:0000256" key="6">
    <source>
        <dbReference type="SAM" id="Phobius"/>
    </source>
</evidence>
<evidence type="ECO:0000256" key="3">
    <source>
        <dbReference type="ARBA" id="ARBA00022692"/>
    </source>
</evidence>
<feature type="transmembrane region" description="Helical" evidence="6">
    <location>
        <begin position="432"/>
        <end position="452"/>
    </location>
</feature>
<comment type="subcellular location">
    <subcellularLocation>
        <location evidence="1">Cell membrane</location>
        <topology evidence="1">Multi-pass membrane protein</topology>
    </subcellularLocation>
</comment>
<evidence type="ECO:0000256" key="4">
    <source>
        <dbReference type="ARBA" id="ARBA00022989"/>
    </source>
</evidence>
<feature type="domain" description="SSD" evidence="7">
    <location>
        <begin position="278"/>
        <end position="400"/>
    </location>
</feature>
<dbReference type="InterPro" id="IPR004869">
    <property type="entry name" value="MMPL_dom"/>
</dbReference>
<evidence type="ECO:0000313" key="9">
    <source>
        <dbReference type="Proteomes" id="UP000593910"/>
    </source>
</evidence>
<feature type="transmembrane region" description="Helical" evidence="6">
    <location>
        <begin position="763"/>
        <end position="788"/>
    </location>
</feature>
<keyword evidence="5 6" id="KW-0472">Membrane</keyword>
<evidence type="ECO:0000256" key="1">
    <source>
        <dbReference type="ARBA" id="ARBA00004651"/>
    </source>
</evidence>
<feature type="domain" description="SSD" evidence="7">
    <location>
        <begin position="659"/>
        <end position="786"/>
    </location>
</feature>
<evidence type="ECO:0000256" key="5">
    <source>
        <dbReference type="ARBA" id="ARBA00023136"/>
    </source>
</evidence>
<feature type="transmembrane region" description="Helical" evidence="6">
    <location>
        <begin position="252"/>
        <end position="269"/>
    </location>
</feature>
<feature type="transmembrane region" description="Helical" evidence="6">
    <location>
        <begin position="729"/>
        <end position="751"/>
    </location>
</feature>
<proteinExistence type="predicted"/>
<dbReference type="KEGG" id="smax:FJR03_09600"/>
<dbReference type="AlphaFoldDB" id="A0A7M1AXC4"/>
<reference evidence="8 9" key="1">
    <citation type="submission" date="2019-06" db="EMBL/GenBank/DDBJ databases">
        <title>Sulfurimonas gotlandica sp. nov., a chemoautotrophic and psychrotolerant epsilonproteobacterium isolated from a pelagic redoxcline, and an emended description of the genus Sulfurimonas.</title>
        <authorList>
            <person name="Wang S."/>
            <person name="Jiang L."/>
            <person name="Shao Z."/>
        </authorList>
    </citation>
    <scope>NUCLEOTIDE SEQUENCE [LARGE SCALE GENOMIC DNA]</scope>
    <source>
        <strain evidence="8 9">B2</strain>
    </source>
</reference>
<dbReference type="Pfam" id="PF03176">
    <property type="entry name" value="MMPL"/>
    <property type="match status" value="2"/>
</dbReference>
<evidence type="ECO:0000259" key="7">
    <source>
        <dbReference type="PROSITE" id="PS50156"/>
    </source>
</evidence>
<organism evidence="8 9">
    <name type="scientific">Sulfurimonas marina</name>
    <dbReference type="NCBI Taxonomy" id="2590551"/>
    <lineage>
        <taxon>Bacteria</taxon>
        <taxon>Pseudomonadati</taxon>
        <taxon>Campylobacterota</taxon>
        <taxon>Epsilonproteobacteria</taxon>
        <taxon>Campylobacterales</taxon>
        <taxon>Sulfurimonadaceae</taxon>
        <taxon>Sulfurimonas</taxon>
    </lineage>
</organism>
<dbReference type="RefSeq" id="WP_193113296.1">
    <property type="nucleotide sequence ID" value="NZ_CP041165.1"/>
</dbReference>
<keyword evidence="9" id="KW-1185">Reference proteome</keyword>
<feature type="transmembrane region" description="Helical" evidence="6">
    <location>
        <begin position="309"/>
        <end position="326"/>
    </location>
</feature>
<feature type="transmembrane region" description="Helical" evidence="6">
    <location>
        <begin position="378"/>
        <end position="400"/>
    </location>
</feature>
<dbReference type="Proteomes" id="UP000593910">
    <property type="component" value="Chromosome"/>
</dbReference>
<evidence type="ECO:0000256" key="2">
    <source>
        <dbReference type="ARBA" id="ARBA00022475"/>
    </source>
</evidence>
<dbReference type="GO" id="GO:0005886">
    <property type="term" value="C:plasma membrane"/>
    <property type="evidence" value="ECO:0007669"/>
    <property type="project" value="UniProtKB-SubCell"/>
</dbReference>
<dbReference type="InterPro" id="IPR050545">
    <property type="entry name" value="Mycobact_MmpL"/>
</dbReference>
<dbReference type="PANTHER" id="PTHR33406">
    <property type="entry name" value="MEMBRANE PROTEIN MJ1562-RELATED"/>
    <property type="match status" value="1"/>
</dbReference>
<feature type="transmembrane region" description="Helical" evidence="6">
    <location>
        <begin position="346"/>
        <end position="366"/>
    </location>
</feature>
<dbReference type="Gene3D" id="1.20.1640.10">
    <property type="entry name" value="Multidrug efflux transporter AcrB transmembrane domain"/>
    <property type="match status" value="2"/>
</dbReference>
<dbReference type="InterPro" id="IPR000731">
    <property type="entry name" value="SSD"/>
</dbReference>